<protein>
    <submittedName>
        <fullName evidence="1">Uncharacterized protein</fullName>
    </submittedName>
</protein>
<dbReference type="AlphaFoldDB" id="A0A9D2CMM6"/>
<evidence type="ECO:0000313" key="2">
    <source>
        <dbReference type="Proteomes" id="UP000824013"/>
    </source>
</evidence>
<reference evidence="1" key="2">
    <citation type="submission" date="2021-04" db="EMBL/GenBank/DDBJ databases">
        <authorList>
            <person name="Gilroy R."/>
        </authorList>
    </citation>
    <scope>NUCLEOTIDE SEQUENCE</scope>
    <source>
        <strain evidence="1">3204</strain>
    </source>
</reference>
<organism evidence="1 2">
    <name type="scientific">Candidatus Companilactobacillus pullicola</name>
    <dbReference type="NCBI Taxonomy" id="2838523"/>
    <lineage>
        <taxon>Bacteria</taxon>
        <taxon>Bacillati</taxon>
        <taxon>Bacillota</taxon>
        <taxon>Bacilli</taxon>
        <taxon>Lactobacillales</taxon>
        <taxon>Lactobacillaceae</taxon>
        <taxon>Companilactobacillus</taxon>
    </lineage>
</organism>
<proteinExistence type="predicted"/>
<dbReference type="Proteomes" id="UP000824013">
    <property type="component" value="Unassembled WGS sequence"/>
</dbReference>
<evidence type="ECO:0000313" key="1">
    <source>
        <dbReference type="EMBL" id="HIY92085.1"/>
    </source>
</evidence>
<comment type="caution">
    <text evidence="1">The sequence shown here is derived from an EMBL/GenBank/DDBJ whole genome shotgun (WGS) entry which is preliminary data.</text>
</comment>
<sequence>MKRGLNINLNQLQFDVSNCNQALKDFCVKSIKDVIADSKKVISMNFGFKAAKGTLFVSTGNDDDYLGDYFDDIVRSIIFVDYCQSHYQDVLNKCSFANYLKQSGSKLTVNDVLMITDQYIKRQLRNASLVFGDILEMLWSNDVQRQCINRLEEAYFDDLKDSNLIELTVQLRKLTFNASVRLNEFFEQHNVLPTYATTYYVYELNSFIDQLPKHFKDIYYPQMNPEMRSGSVPKFELPSAHENEKQQHTEQHKKAVYAANEQEKTKPSYPSKDEEWNHVVNSAIKGLSLVFGTMSFLINLKKMMRH</sequence>
<name>A0A9D2CMM6_9LACO</name>
<accession>A0A9D2CMM6</accession>
<reference evidence="1" key="1">
    <citation type="journal article" date="2021" name="PeerJ">
        <title>Extensive microbial diversity within the chicken gut microbiome revealed by metagenomics and culture.</title>
        <authorList>
            <person name="Gilroy R."/>
            <person name="Ravi A."/>
            <person name="Getino M."/>
            <person name="Pursley I."/>
            <person name="Horton D.L."/>
            <person name="Alikhan N.F."/>
            <person name="Baker D."/>
            <person name="Gharbi K."/>
            <person name="Hall N."/>
            <person name="Watson M."/>
            <person name="Adriaenssens E.M."/>
            <person name="Foster-Nyarko E."/>
            <person name="Jarju S."/>
            <person name="Secka A."/>
            <person name="Antonio M."/>
            <person name="Oren A."/>
            <person name="Chaudhuri R.R."/>
            <person name="La Ragione R."/>
            <person name="Hildebrand F."/>
            <person name="Pallen M.J."/>
        </authorList>
    </citation>
    <scope>NUCLEOTIDE SEQUENCE</scope>
    <source>
        <strain evidence="1">3204</strain>
    </source>
</reference>
<dbReference type="EMBL" id="DXCM01000025">
    <property type="protein sequence ID" value="HIY92085.1"/>
    <property type="molecule type" value="Genomic_DNA"/>
</dbReference>
<gene>
    <name evidence="1" type="ORF">H9820_03955</name>
</gene>